<accession>A0A834I8R8</accession>
<feature type="region of interest" description="Disordered" evidence="1">
    <location>
        <begin position="1"/>
        <end position="28"/>
    </location>
</feature>
<comment type="caution">
    <text evidence="2">The sequence shown here is derived from an EMBL/GenBank/DDBJ whole genome shotgun (WGS) entry which is preliminary data.</text>
</comment>
<dbReference type="Proteomes" id="UP000625711">
    <property type="component" value="Unassembled WGS sequence"/>
</dbReference>
<reference evidence="2" key="1">
    <citation type="submission" date="2020-08" db="EMBL/GenBank/DDBJ databases">
        <title>Genome sequencing and assembly of the red palm weevil Rhynchophorus ferrugineus.</title>
        <authorList>
            <person name="Dias G.B."/>
            <person name="Bergman C.M."/>
            <person name="Manee M."/>
        </authorList>
    </citation>
    <scope>NUCLEOTIDE SEQUENCE</scope>
    <source>
        <strain evidence="2">AA-2017</strain>
        <tissue evidence="2">Whole larva</tissue>
    </source>
</reference>
<feature type="non-terminal residue" evidence="2">
    <location>
        <position position="69"/>
    </location>
</feature>
<keyword evidence="3" id="KW-1185">Reference proteome</keyword>
<name>A0A834I8R8_RHYFE</name>
<proteinExistence type="predicted"/>
<evidence type="ECO:0000313" key="2">
    <source>
        <dbReference type="EMBL" id="KAF7275149.1"/>
    </source>
</evidence>
<dbReference type="EMBL" id="JAACXV010011198">
    <property type="protein sequence ID" value="KAF7275149.1"/>
    <property type="molecule type" value="Genomic_DNA"/>
</dbReference>
<gene>
    <name evidence="2" type="ORF">GWI33_012136</name>
</gene>
<protein>
    <submittedName>
        <fullName evidence="2">Uncharacterized protein</fullName>
    </submittedName>
</protein>
<sequence length="69" mass="8383">MEDAEPGNMYNLEKEKVEKYHPKQEEEEKEQLVRIMTRVTNGEWSKQEEDEEEIQEAELDWVIMNLKNN</sequence>
<dbReference type="AlphaFoldDB" id="A0A834I8R8"/>
<feature type="compositionally biased region" description="Basic and acidic residues" evidence="1">
    <location>
        <begin position="12"/>
        <end position="28"/>
    </location>
</feature>
<evidence type="ECO:0000313" key="3">
    <source>
        <dbReference type="Proteomes" id="UP000625711"/>
    </source>
</evidence>
<organism evidence="2 3">
    <name type="scientific">Rhynchophorus ferrugineus</name>
    <name type="common">Red palm weevil</name>
    <name type="synonym">Curculio ferrugineus</name>
    <dbReference type="NCBI Taxonomy" id="354439"/>
    <lineage>
        <taxon>Eukaryota</taxon>
        <taxon>Metazoa</taxon>
        <taxon>Ecdysozoa</taxon>
        <taxon>Arthropoda</taxon>
        <taxon>Hexapoda</taxon>
        <taxon>Insecta</taxon>
        <taxon>Pterygota</taxon>
        <taxon>Neoptera</taxon>
        <taxon>Endopterygota</taxon>
        <taxon>Coleoptera</taxon>
        <taxon>Polyphaga</taxon>
        <taxon>Cucujiformia</taxon>
        <taxon>Curculionidae</taxon>
        <taxon>Dryophthorinae</taxon>
        <taxon>Rhynchophorus</taxon>
    </lineage>
</organism>
<evidence type="ECO:0000256" key="1">
    <source>
        <dbReference type="SAM" id="MobiDB-lite"/>
    </source>
</evidence>